<feature type="non-terminal residue" evidence="1">
    <location>
        <position position="114"/>
    </location>
</feature>
<feature type="non-terminal residue" evidence="1">
    <location>
        <position position="1"/>
    </location>
</feature>
<dbReference type="EMBL" id="RDPI01001414">
    <property type="protein sequence ID" value="MBF4377109.1"/>
    <property type="molecule type" value="Genomic_DNA"/>
</dbReference>
<comment type="caution">
    <text evidence="1">The sequence shown here is derived from an EMBL/GenBank/DDBJ whole genome shotgun (WGS) entry which is preliminary data.</text>
</comment>
<proteinExistence type="predicted"/>
<gene>
    <name evidence="1" type="ORF">EAY46_29480</name>
</gene>
<name>A0ABR9ZG82_VIBAN</name>
<organism evidence="1 2">
    <name type="scientific">Vibrio anguillarum</name>
    <name type="common">Listonella anguillarum</name>
    <dbReference type="NCBI Taxonomy" id="55601"/>
    <lineage>
        <taxon>Bacteria</taxon>
        <taxon>Pseudomonadati</taxon>
        <taxon>Pseudomonadota</taxon>
        <taxon>Gammaproteobacteria</taxon>
        <taxon>Vibrionales</taxon>
        <taxon>Vibrionaceae</taxon>
        <taxon>Vibrio</taxon>
    </lineage>
</organism>
<dbReference type="Proteomes" id="UP000726136">
    <property type="component" value="Unassembled WGS sequence"/>
</dbReference>
<evidence type="ECO:0000313" key="1">
    <source>
        <dbReference type="EMBL" id="MBF4377109.1"/>
    </source>
</evidence>
<reference evidence="1 2" key="1">
    <citation type="journal article" date="2021" name="PeerJ">
        <title>Analysis of 44 Vibrio anguillarum genomes reveals high genetic diversity.</title>
        <authorList>
            <person name="Hansen M.J."/>
            <person name="Dalsgaard I."/>
        </authorList>
    </citation>
    <scope>NUCLEOTIDE SEQUENCE [LARGE SCALE GENOMIC DNA]</scope>
    <source>
        <strain evidence="1 2">040915-1/1B</strain>
    </source>
</reference>
<sequence length="114" mass="13379">SKEKIETKSDPLEQLYVLRTESEKRLDNDYYNGEIDDLIMIFEAEVTDADLVPLADKYKESLLPLIEEIKTNLQEMNIVDLANDSELRISSELDKELRYELGKFYTWVHGGRYD</sequence>
<accession>A0ABR9ZG82</accession>
<evidence type="ECO:0000313" key="2">
    <source>
        <dbReference type="Proteomes" id="UP000726136"/>
    </source>
</evidence>
<keyword evidence="2" id="KW-1185">Reference proteome</keyword>
<protein>
    <submittedName>
        <fullName evidence="1">Uncharacterized protein</fullName>
    </submittedName>
</protein>